<dbReference type="SUPFAM" id="SSF52540">
    <property type="entry name" value="P-loop containing nucleoside triphosphate hydrolases"/>
    <property type="match status" value="2"/>
</dbReference>
<evidence type="ECO:0000259" key="4">
    <source>
        <dbReference type="Pfam" id="PF05970"/>
    </source>
</evidence>
<feature type="compositionally biased region" description="Basic and acidic residues" evidence="2">
    <location>
        <begin position="114"/>
        <end position="136"/>
    </location>
</feature>
<reference evidence="8" key="2">
    <citation type="submission" date="2025-08" db="UniProtKB">
        <authorList>
            <consortium name="RefSeq"/>
        </authorList>
    </citation>
    <scope>IDENTIFICATION</scope>
    <source>
        <tissue evidence="8">Adult</tissue>
    </source>
</reference>
<keyword evidence="1" id="KW-0234">DNA repair</keyword>
<keyword evidence="1" id="KW-0233">DNA recombination</keyword>
<dbReference type="SUPFAM" id="SSF56219">
    <property type="entry name" value="DNase I-like"/>
    <property type="match status" value="1"/>
</dbReference>
<keyword evidence="1" id="KW-0347">Helicase</keyword>
<evidence type="ECO:0000259" key="5">
    <source>
        <dbReference type="Pfam" id="PF14214"/>
    </source>
</evidence>
<feature type="domain" description="DUF6570" evidence="6">
    <location>
        <begin position="492"/>
        <end position="621"/>
    </location>
</feature>
<protein>
    <recommendedName>
        <fullName evidence="1">ATP-dependent DNA helicase</fullName>
        <ecNumber evidence="1">5.6.2.3</ecNumber>
    </recommendedName>
</protein>
<dbReference type="InterPro" id="IPR025476">
    <property type="entry name" value="Helitron_helicase-like"/>
</dbReference>
<keyword evidence="1" id="KW-0378">Hydrolase</keyword>
<gene>
    <name evidence="8" type="primary">LOC125780253</name>
</gene>
<evidence type="ECO:0000313" key="8">
    <source>
        <dbReference type="RefSeq" id="XP_049318143.1"/>
    </source>
</evidence>
<dbReference type="EC" id="5.6.2.3" evidence="1"/>
<dbReference type="Gene3D" id="3.60.10.10">
    <property type="entry name" value="Endonuclease/exonuclease/phosphatase"/>
    <property type="match status" value="1"/>
</dbReference>
<dbReference type="InterPro" id="IPR046700">
    <property type="entry name" value="DUF6570"/>
</dbReference>
<dbReference type="Pfam" id="PF14214">
    <property type="entry name" value="Helitron_like_N"/>
    <property type="match status" value="1"/>
</dbReference>
<evidence type="ECO:0000256" key="2">
    <source>
        <dbReference type="SAM" id="MobiDB-lite"/>
    </source>
</evidence>
<feature type="compositionally biased region" description="Polar residues" evidence="2">
    <location>
        <begin position="301"/>
        <end position="311"/>
    </location>
</feature>
<dbReference type="CDD" id="cd18809">
    <property type="entry name" value="SF1_C_RecD"/>
    <property type="match status" value="1"/>
</dbReference>
<evidence type="ECO:0000313" key="7">
    <source>
        <dbReference type="Proteomes" id="UP001652620"/>
    </source>
</evidence>
<feature type="domain" description="Endonuclease/exonuclease/phosphatase" evidence="3">
    <location>
        <begin position="1923"/>
        <end position="2073"/>
    </location>
</feature>
<comment type="similarity">
    <text evidence="1">Belongs to the helicase family.</text>
</comment>
<sequence length="2132" mass="247072">MPRLNKRSVVQSRLENRRRMQILRANSLYRVSEQSHNTQSHANRRLDPEVRLSEQSINTVQHRTRRQNQEFRSAEQSINTVQQRSRREDPGIRLAEQIIDTNQHRTRRQNPQFRSEEQSRNTREHRSRRENPDVRSAEQSINTVQHRSRRENPEIRSAEQIIDTIQHRTRRQNPQFRSEEQSRNTREHRSRRENPELRSAEQSINTVQHRSRRENPELRSAEQSINTVQHRSRRENPEIRSAEQVIDTIQHRTRRQNPQFRSEEQSRNTREHRSRRENPDLRSAEQSRNSRQHRIRRQNPIIRSNEQSHNTIVHRELRRNPNYRHLERIRDQTQRERSRRNPETRREERYRETQRRQLIRRGAREQILNQRRQQQNQVRIHRENLAYRQIQNERQSQRNILNRENNVSDIFANGGISRDFRSIYFENIKKGPTEICICCGGLWFPHQVRKLNFGTITQVHPDASSAFFLKQKFPSEDGNYNFCLTCKNGITKNNIPKICLLNGLDFPDIPDCLKNLTPIEERLIMPRLPFMTIRPLGYQGQSSIKGAVVNIPISVNNVVTSLPRTFDQTHVIQIHLRRRMEYNHDYMTDTIRPAKVMEALRFLVNTPLYREHNIHINENWISGFNNQEEVPFVASAEDDRLVQSLYEEQTSHNNHSDIPIAPVPAELNPGGQETLLDNIPVENMEYNRLVIAPGEGQRPIDMVQDNNSEELSFGTIYVGQKRTCSETYSKIVRSEIRRFDRRACTIPKLFYDYKKLELLQIKNSTSICLRKFSGPNRVTAQNVLNENFVQNLIQHDDGYKVLKGVRSSPAHWEAEKKKAIAMIRQFGLPTFFITLSSAESQWVELLVILSKTVDSKDISQEEANILSTQDRYRLIRSDAVTCARYFDYRYRQILKLFKDNTGIFGTHFVKNYYWRVEFQQRGSPHIHGMYWLNNAPKINLQNPETFSEVIDFIDTYVSTDGSVSHLEHYLDYQKHNHSRSCTREIRGQQFCRFGIPYPPMPCTQILLPFPDTTQDLERHKENFSRIQNVLNSTLTTEDISNLDNFEYFLSDNRINMSFDDYLLALRSSLSKPKIFLKRKIKDRFINAYNPLILELHRANIDIQYILDAYACCSYIINYINKSNRGISRLLNEAISEVNAGNYTIKQKLQHIGHKFISGTEISAQEAVYCCIGLHLSEASNGEIFINTSRPEERVRMVKPRAELQNLPSDSTEIFVAGILDRYVQRPDQLETVCLADFASMFKFVKSNRIVQDSDHEEEEREDNNVPDIGVPIALRDGSGFVKKRTKPIIIRYRRFSPDVTKDEYFREMVMLFYPWRNEQQDLIENDNELTCITHRILIEGNRKKYDVFDQRELENVLESLYNETDLEEAVQNELPVVENEFRVLALPEISPNINLLDLHGEHTTDNGTESDCNIRLIKLPPLISVEELFSLVQGLNIKQRTYLTHLMHQIKTNRPFYEFIGGGAGVGKSRLISAIYQALNHRFNSTPGSNPSSLKVLLCAPTGKAAFGIGGLTLHSIFSLPVNQLNRELRPLSSDIVNSLYSKLADLKLIIIDEISMVGARMFSYVDARLKQIFKTNNPFGGIPIIVFGDLKQLSPVGDRWIFSSNPNDAYSTLVGSPLWDLFKYFELTEIMRQRDDQAFAIALNHMASGTMTNDDISLIQTRVVNSEEVPDDAIHLFWSNEETNNFNALKLSRITTEAISSTAKDSVRGMGIGDQQENILERVQLFKTSETQGLPYELTLKTTAKYMITVNINTCDGLVNGATGELMQIDYPVILWIKFFEPSVGLIARSKKPHPLESSWTPIEKVVRSFQYKRNEQITIERNQFPVVPAEGITIHKSQGATYNKVVVHTRPRMPRASIYVACSRATTAVGLFIVGNFIPPNKFSESDPVFREMMELSTSKALITSFNFMISRSSALQILFHNVQSLHAHINDIKGDCLLLSSDILCFVETWSIPDEHFEIPGFTLINELRIDSTETSNRNKRGLIIYAKHSVASSIEPKIIKKIYSGRKVLEAVLFKCFNNNILVLYRNSAFPLRLLIAELQEILTTELCNQNVLIVGDFNICLKSTGSTIKNLLQDKNFSSLLSVEYSTTPVGTQIDWAFSNMDHSHVDAITYETVHSYHDGICVSISD</sequence>
<dbReference type="InterPro" id="IPR036691">
    <property type="entry name" value="Endo/exonu/phosph_ase_sf"/>
</dbReference>
<organism evidence="7 8">
    <name type="scientific">Bactrocera dorsalis</name>
    <name type="common">Oriental fruit fly</name>
    <name type="synonym">Dacus dorsalis</name>
    <dbReference type="NCBI Taxonomy" id="27457"/>
    <lineage>
        <taxon>Eukaryota</taxon>
        <taxon>Metazoa</taxon>
        <taxon>Ecdysozoa</taxon>
        <taxon>Arthropoda</taxon>
        <taxon>Hexapoda</taxon>
        <taxon>Insecta</taxon>
        <taxon>Pterygota</taxon>
        <taxon>Neoptera</taxon>
        <taxon>Endopterygota</taxon>
        <taxon>Diptera</taxon>
        <taxon>Brachycera</taxon>
        <taxon>Muscomorpha</taxon>
        <taxon>Tephritoidea</taxon>
        <taxon>Tephritidae</taxon>
        <taxon>Bactrocera</taxon>
        <taxon>Bactrocera</taxon>
    </lineage>
</organism>
<dbReference type="Pfam" id="PF03372">
    <property type="entry name" value="Exo_endo_phos"/>
    <property type="match status" value="1"/>
</dbReference>
<evidence type="ECO:0000259" key="6">
    <source>
        <dbReference type="Pfam" id="PF20209"/>
    </source>
</evidence>
<feature type="region of interest" description="Disordered" evidence="2">
    <location>
        <begin position="59"/>
        <end position="356"/>
    </location>
</feature>
<dbReference type="InterPro" id="IPR005135">
    <property type="entry name" value="Endo/exonuclease/phosphatase"/>
</dbReference>
<feature type="domain" description="Helitron helicase-like" evidence="5">
    <location>
        <begin position="803"/>
        <end position="930"/>
    </location>
</feature>
<feature type="compositionally biased region" description="Polar residues" evidence="2">
    <location>
        <begin position="74"/>
        <end position="83"/>
    </location>
</feature>
<accession>A0ABM3K9H6</accession>
<evidence type="ECO:0000259" key="3">
    <source>
        <dbReference type="Pfam" id="PF03372"/>
    </source>
</evidence>
<dbReference type="Gene3D" id="3.40.50.300">
    <property type="entry name" value="P-loop containing nucleotide triphosphate hydrolases"/>
    <property type="match status" value="2"/>
</dbReference>
<reference evidence="7" key="1">
    <citation type="submission" date="2025-05" db="UniProtKB">
        <authorList>
            <consortium name="RefSeq"/>
        </authorList>
    </citation>
    <scope>NUCLEOTIDE SEQUENCE [LARGE SCALE GENOMIC DNA]</scope>
</reference>
<dbReference type="RefSeq" id="XP_049318143.1">
    <property type="nucleotide sequence ID" value="XM_049462186.1"/>
</dbReference>
<comment type="catalytic activity">
    <reaction evidence="1">
        <text>ATP + H2O = ADP + phosphate + H(+)</text>
        <dbReference type="Rhea" id="RHEA:13065"/>
        <dbReference type="ChEBI" id="CHEBI:15377"/>
        <dbReference type="ChEBI" id="CHEBI:15378"/>
        <dbReference type="ChEBI" id="CHEBI:30616"/>
        <dbReference type="ChEBI" id="CHEBI:43474"/>
        <dbReference type="ChEBI" id="CHEBI:456216"/>
        <dbReference type="EC" id="5.6.2.3"/>
    </reaction>
</comment>
<keyword evidence="1" id="KW-0547">Nucleotide-binding</keyword>
<evidence type="ECO:0000256" key="1">
    <source>
        <dbReference type="RuleBase" id="RU363044"/>
    </source>
</evidence>
<dbReference type="PANTHER" id="PTHR47642:SF5">
    <property type="entry name" value="ATP-DEPENDENT DNA HELICASE"/>
    <property type="match status" value="1"/>
</dbReference>
<keyword evidence="7" id="KW-1185">Reference proteome</keyword>
<dbReference type="InterPro" id="IPR027417">
    <property type="entry name" value="P-loop_NTPase"/>
</dbReference>
<keyword evidence="1" id="KW-0067">ATP-binding</keyword>
<proteinExistence type="inferred from homology"/>
<dbReference type="Pfam" id="PF05970">
    <property type="entry name" value="PIF1"/>
    <property type="match status" value="1"/>
</dbReference>
<name>A0ABM3K9H6_BACDO</name>
<dbReference type="PANTHER" id="PTHR47642">
    <property type="entry name" value="ATP-DEPENDENT DNA HELICASE"/>
    <property type="match status" value="1"/>
</dbReference>
<dbReference type="Proteomes" id="UP001652620">
    <property type="component" value="Chromosome 1"/>
</dbReference>
<keyword evidence="1" id="KW-0227">DNA damage</keyword>
<feature type="compositionally biased region" description="Basic and acidic residues" evidence="2">
    <location>
        <begin position="177"/>
        <end position="199"/>
    </location>
</feature>
<dbReference type="GeneID" id="125780253"/>
<dbReference type="InterPro" id="IPR010285">
    <property type="entry name" value="DNA_helicase_pif1-like_DEAD"/>
</dbReference>
<comment type="cofactor">
    <cofactor evidence="1">
        <name>Mg(2+)</name>
        <dbReference type="ChEBI" id="CHEBI:18420"/>
    </cofactor>
</comment>
<feature type="compositionally biased region" description="Basic and acidic residues" evidence="2">
    <location>
        <begin position="261"/>
        <end position="285"/>
    </location>
</feature>
<feature type="domain" description="DNA helicase Pif1-like DEAD-box helicase" evidence="4">
    <location>
        <begin position="1435"/>
        <end position="1639"/>
    </location>
</feature>
<dbReference type="InterPro" id="IPR051055">
    <property type="entry name" value="PIF1_helicase"/>
</dbReference>
<dbReference type="Pfam" id="PF20209">
    <property type="entry name" value="DUF6570"/>
    <property type="match status" value="1"/>
</dbReference>
<feature type="compositionally biased region" description="Basic and acidic residues" evidence="2">
    <location>
        <begin position="313"/>
        <end position="355"/>
    </location>
</feature>